<dbReference type="RefSeq" id="WP_104230357.1">
    <property type="nucleotide sequence ID" value="NZ_PSNW01000005.1"/>
</dbReference>
<dbReference type="Proteomes" id="UP000238220">
    <property type="component" value="Unassembled WGS sequence"/>
</dbReference>
<comment type="caution">
    <text evidence="3">The sequence shown here is derived from an EMBL/GenBank/DDBJ whole genome shotgun (WGS) entry which is preliminary data.</text>
</comment>
<gene>
    <name evidence="3" type="ORF">C3942_10580</name>
</gene>
<proteinExistence type="predicted"/>
<dbReference type="InterPro" id="IPR008024">
    <property type="entry name" value="YiaAB"/>
</dbReference>
<feature type="transmembrane region" description="Helical" evidence="1">
    <location>
        <begin position="48"/>
        <end position="67"/>
    </location>
</feature>
<accession>A0A2S5TFX8</accession>
<keyword evidence="4" id="KW-1185">Reference proteome</keyword>
<feature type="domain" description="YiaAB two helix" evidence="2">
    <location>
        <begin position="17"/>
        <end position="69"/>
    </location>
</feature>
<evidence type="ECO:0000256" key="1">
    <source>
        <dbReference type="SAM" id="Phobius"/>
    </source>
</evidence>
<keyword evidence="1" id="KW-0812">Transmembrane</keyword>
<dbReference type="EMBL" id="PSNW01000005">
    <property type="protein sequence ID" value="PPE73842.1"/>
    <property type="molecule type" value="Genomic_DNA"/>
</dbReference>
<protein>
    <recommendedName>
        <fullName evidence="2">YiaAB two helix domain-containing protein</fullName>
    </recommendedName>
</protein>
<evidence type="ECO:0000313" key="3">
    <source>
        <dbReference type="EMBL" id="PPE73842.1"/>
    </source>
</evidence>
<feature type="transmembrane region" description="Helical" evidence="1">
    <location>
        <begin position="16"/>
        <end position="36"/>
    </location>
</feature>
<reference evidence="3 4" key="1">
    <citation type="submission" date="2018-02" db="EMBL/GenBank/DDBJ databases">
        <title>Genome sequencing of Solimonas sp. HR-BB.</title>
        <authorList>
            <person name="Lee Y."/>
            <person name="Jeon C.O."/>
        </authorList>
    </citation>
    <scope>NUCLEOTIDE SEQUENCE [LARGE SCALE GENOMIC DNA]</scope>
    <source>
        <strain evidence="3 4">HR-BB</strain>
    </source>
</reference>
<evidence type="ECO:0000259" key="2">
    <source>
        <dbReference type="Pfam" id="PF05360"/>
    </source>
</evidence>
<keyword evidence="1" id="KW-1133">Transmembrane helix</keyword>
<sequence>MDTTDNFDSTRLDSPGWIFFVKASFACALGGMVFGLTVMPVEIWMRGYMILGTLFLTGATFTLAKTLRDQFEANKLINKVAQARTEKLLKEYGIQN</sequence>
<evidence type="ECO:0000313" key="4">
    <source>
        <dbReference type="Proteomes" id="UP000238220"/>
    </source>
</evidence>
<organism evidence="3 4">
    <name type="scientific">Solimonas fluminis</name>
    <dbReference type="NCBI Taxonomy" id="2086571"/>
    <lineage>
        <taxon>Bacteria</taxon>
        <taxon>Pseudomonadati</taxon>
        <taxon>Pseudomonadota</taxon>
        <taxon>Gammaproteobacteria</taxon>
        <taxon>Nevskiales</taxon>
        <taxon>Nevskiaceae</taxon>
        <taxon>Solimonas</taxon>
    </lineage>
</organism>
<name>A0A2S5TFX8_9GAMM</name>
<keyword evidence="1" id="KW-0472">Membrane</keyword>
<dbReference type="AlphaFoldDB" id="A0A2S5TFX8"/>
<dbReference type="Pfam" id="PF05360">
    <property type="entry name" value="YiaAB"/>
    <property type="match status" value="1"/>
</dbReference>
<dbReference type="OrthoDB" id="163792at2"/>